<dbReference type="AlphaFoldDB" id="T0R705"/>
<name>T0R705_SAPDV</name>
<feature type="transmembrane region" description="Helical" evidence="1">
    <location>
        <begin position="23"/>
        <end position="47"/>
    </location>
</feature>
<keyword evidence="3" id="KW-1185">Reference proteome</keyword>
<protein>
    <submittedName>
        <fullName evidence="2">Uncharacterized protein</fullName>
    </submittedName>
</protein>
<reference evidence="2 3" key="1">
    <citation type="submission" date="2012-04" db="EMBL/GenBank/DDBJ databases">
        <title>The Genome Sequence of Saprolegnia declina VS20.</title>
        <authorList>
            <consortium name="The Broad Institute Genome Sequencing Platform"/>
            <person name="Russ C."/>
            <person name="Nusbaum C."/>
            <person name="Tyler B."/>
            <person name="van West P."/>
            <person name="Dieguez-Uribeondo J."/>
            <person name="de Bruijn I."/>
            <person name="Tripathy S."/>
            <person name="Jiang R."/>
            <person name="Young S.K."/>
            <person name="Zeng Q."/>
            <person name="Gargeya S."/>
            <person name="Fitzgerald M."/>
            <person name="Haas B."/>
            <person name="Abouelleil A."/>
            <person name="Alvarado L."/>
            <person name="Arachchi H.M."/>
            <person name="Berlin A."/>
            <person name="Chapman S.B."/>
            <person name="Goldberg J."/>
            <person name="Griggs A."/>
            <person name="Gujja S."/>
            <person name="Hansen M."/>
            <person name="Howarth C."/>
            <person name="Imamovic A."/>
            <person name="Larimer J."/>
            <person name="McCowen C."/>
            <person name="Montmayeur A."/>
            <person name="Murphy C."/>
            <person name="Neiman D."/>
            <person name="Pearson M."/>
            <person name="Priest M."/>
            <person name="Roberts A."/>
            <person name="Saif S."/>
            <person name="Shea T."/>
            <person name="Sisk P."/>
            <person name="Sykes S."/>
            <person name="Wortman J."/>
            <person name="Nusbaum C."/>
            <person name="Birren B."/>
        </authorList>
    </citation>
    <scope>NUCLEOTIDE SEQUENCE [LARGE SCALE GENOMIC DNA]</scope>
    <source>
        <strain evidence="2 3">VS20</strain>
    </source>
</reference>
<dbReference type="VEuPathDB" id="FungiDB:SDRG_01071"/>
<keyword evidence="1" id="KW-0472">Membrane</keyword>
<accession>T0R705</accession>
<keyword evidence="1" id="KW-0812">Transmembrane</keyword>
<dbReference type="Proteomes" id="UP000030762">
    <property type="component" value="Unassembled WGS sequence"/>
</dbReference>
<proteinExistence type="predicted"/>
<evidence type="ECO:0000313" key="3">
    <source>
        <dbReference type="Proteomes" id="UP000030762"/>
    </source>
</evidence>
<dbReference type="EMBL" id="JH767133">
    <property type="protein sequence ID" value="EQC42235.1"/>
    <property type="molecule type" value="Genomic_DNA"/>
</dbReference>
<gene>
    <name evidence="2" type="ORF">SDRG_01071</name>
</gene>
<keyword evidence="1" id="KW-1133">Transmembrane helix</keyword>
<evidence type="ECO:0000313" key="2">
    <source>
        <dbReference type="EMBL" id="EQC42235.1"/>
    </source>
</evidence>
<dbReference type="InParanoid" id="T0R705"/>
<organism evidence="2 3">
    <name type="scientific">Saprolegnia diclina (strain VS20)</name>
    <dbReference type="NCBI Taxonomy" id="1156394"/>
    <lineage>
        <taxon>Eukaryota</taxon>
        <taxon>Sar</taxon>
        <taxon>Stramenopiles</taxon>
        <taxon>Oomycota</taxon>
        <taxon>Saprolegniomycetes</taxon>
        <taxon>Saprolegniales</taxon>
        <taxon>Saprolegniaceae</taxon>
        <taxon>Saprolegnia</taxon>
    </lineage>
</organism>
<evidence type="ECO:0000256" key="1">
    <source>
        <dbReference type="SAM" id="Phobius"/>
    </source>
</evidence>
<dbReference type="RefSeq" id="XP_008604804.1">
    <property type="nucleotide sequence ID" value="XM_008606582.1"/>
</dbReference>
<dbReference type="GeneID" id="19941798"/>
<sequence>MDEEPVPAAAVLWPLEVAARRPILLIAFLKNLASTIYLVVCVLLMLLSTPTQKVRGQMYKSTSWSPAVYIVYCLLHLDQMH</sequence>